<sequence length="63" mass="7282">LAFVLASTYAAISSEVYWKIKLPNTQIPKIIKDFLPHSELKQENTKKKVYYGLGGYIPIQRRI</sequence>
<protein>
    <submittedName>
        <fullName evidence="1">Uncharacterized protein</fullName>
    </submittedName>
</protein>
<name>A0AAF0QUT5_SOLVR</name>
<proteinExistence type="predicted"/>
<keyword evidence="2" id="KW-1185">Reference proteome</keyword>
<evidence type="ECO:0000313" key="1">
    <source>
        <dbReference type="EMBL" id="WMV29135.1"/>
    </source>
</evidence>
<dbReference type="EMBL" id="CP133616">
    <property type="protein sequence ID" value="WMV29135.1"/>
    <property type="molecule type" value="Genomic_DNA"/>
</dbReference>
<evidence type="ECO:0000313" key="2">
    <source>
        <dbReference type="Proteomes" id="UP001234989"/>
    </source>
</evidence>
<accession>A0AAF0QUT5</accession>
<reference evidence="1" key="1">
    <citation type="submission" date="2023-08" db="EMBL/GenBank/DDBJ databases">
        <title>A de novo genome assembly of Solanum verrucosum Schlechtendal, a Mexican diploid species geographically isolated from the other diploid A-genome species in potato relatives.</title>
        <authorList>
            <person name="Hosaka K."/>
        </authorList>
    </citation>
    <scope>NUCLEOTIDE SEQUENCE</scope>
    <source>
        <tissue evidence="1">Young leaves</tissue>
    </source>
</reference>
<feature type="non-terminal residue" evidence="1">
    <location>
        <position position="1"/>
    </location>
</feature>
<dbReference type="AlphaFoldDB" id="A0AAF0QUT5"/>
<gene>
    <name evidence="1" type="ORF">MTR67_022520</name>
</gene>
<dbReference type="Proteomes" id="UP001234989">
    <property type="component" value="Chromosome 5"/>
</dbReference>
<organism evidence="1 2">
    <name type="scientific">Solanum verrucosum</name>
    <dbReference type="NCBI Taxonomy" id="315347"/>
    <lineage>
        <taxon>Eukaryota</taxon>
        <taxon>Viridiplantae</taxon>
        <taxon>Streptophyta</taxon>
        <taxon>Embryophyta</taxon>
        <taxon>Tracheophyta</taxon>
        <taxon>Spermatophyta</taxon>
        <taxon>Magnoliopsida</taxon>
        <taxon>eudicotyledons</taxon>
        <taxon>Gunneridae</taxon>
        <taxon>Pentapetalae</taxon>
        <taxon>asterids</taxon>
        <taxon>lamiids</taxon>
        <taxon>Solanales</taxon>
        <taxon>Solanaceae</taxon>
        <taxon>Solanoideae</taxon>
        <taxon>Solaneae</taxon>
        <taxon>Solanum</taxon>
    </lineage>
</organism>